<reference evidence="8 9" key="1">
    <citation type="submission" date="2016-09" db="EMBL/GenBank/DDBJ databases">
        <title>Extensive genetic diversity and differential bi-allelic expression allows diatom success in the polar Southern Ocean.</title>
        <authorList>
            <consortium name="DOE Joint Genome Institute"/>
            <person name="Mock T."/>
            <person name="Otillar R.P."/>
            <person name="Strauss J."/>
            <person name="Dupont C."/>
            <person name="Frickenhaus S."/>
            <person name="Maumus F."/>
            <person name="Mcmullan M."/>
            <person name="Sanges R."/>
            <person name="Schmutz J."/>
            <person name="Toseland A."/>
            <person name="Valas R."/>
            <person name="Veluchamy A."/>
            <person name="Ward B.J."/>
            <person name="Allen A."/>
            <person name="Barry K."/>
            <person name="Falciatore A."/>
            <person name="Ferrante M."/>
            <person name="Fortunato A.E."/>
            <person name="Gloeckner G."/>
            <person name="Gruber A."/>
            <person name="Hipkin R."/>
            <person name="Janech M."/>
            <person name="Kroth P."/>
            <person name="Leese F."/>
            <person name="Lindquist E."/>
            <person name="Lyon B.R."/>
            <person name="Martin J."/>
            <person name="Mayer C."/>
            <person name="Parker M."/>
            <person name="Quesneville H."/>
            <person name="Raymond J."/>
            <person name="Uhlig C."/>
            <person name="Valentin K.U."/>
            <person name="Worden A.Z."/>
            <person name="Armbrust E.V."/>
            <person name="Bowler C."/>
            <person name="Green B."/>
            <person name="Moulton V."/>
            <person name="Van Oosterhout C."/>
            <person name="Grigoriev I."/>
        </authorList>
    </citation>
    <scope>NUCLEOTIDE SEQUENCE [LARGE SCALE GENOMIC DNA]</scope>
    <source>
        <strain evidence="8 9">CCMP1102</strain>
    </source>
</reference>
<dbReference type="Proteomes" id="UP000095751">
    <property type="component" value="Unassembled WGS sequence"/>
</dbReference>
<evidence type="ECO:0000256" key="3">
    <source>
        <dbReference type="ARBA" id="ARBA00022801"/>
    </source>
</evidence>
<feature type="compositionally biased region" description="Basic residues" evidence="6">
    <location>
        <begin position="630"/>
        <end position="642"/>
    </location>
</feature>
<proteinExistence type="predicted"/>
<evidence type="ECO:0000313" key="8">
    <source>
        <dbReference type="EMBL" id="OEU13440.1"/>
    </source>
</evidence>
<dbReference type="SUPFAM" id="SSF52540">
    <property type="entry name" value="P-loop containing nucleoside triphosphate hydrolases"/>
    <property type="match status" value="1"/>
</dbReference>
<keyword evidence="3 8" id="KW-0378">Hydrolase</keyword>
<keyword evidence="5" id="KW-0175">Coiled coil</keyword>
<dbReference type="InParanoid" id="A0A1E7F5L5"/>
<evidence type="ECO:0000256" key="1">
    <source>
        <dbReference type="ARBA" id="ARBA00022490"/>
    </source>
</evidence>
<keyword evidence="4" id="KW-0342">GTP-binding</keyword>
<dbReference type="Gene3D" id="3.40.50.300">
    <property type="entry name" value="P-loop containing nucleotide triphosphate hydrolases"/>
    <property type="match status" value="1"/>
</dbReference>
<evidence type="ECO:0000256" key="2">
    <source>
        <dbReference type="ARBA" id="ARBA00022741"/>
    </source>
</evidence>
<dbReference type="GO" id="GO:0005525">
    <property type="term" value="F:GTP binding"/>
    <property type="evidence" value="ECO:0007669"/>
    <property type="project" value="UniProtKB-KW"/>
</dbReference>
<keyword evidence="9" id="KW-1185">Reference proteome</keyword>
<feature type="region of interest" description="Disordered" evidence="6">
    <location>
        <begin position="630"/>
        <end position="692"/>
    </location>
</feature>
<dbReference type="OrthoDB" id="61815at2759"/>
<accession>A0A1E7F5L5</accession>
<evidence type="ECO:0000256" key="6">
    <source>
        <dbReference type="SAM" id="MobiDB-lite"/>
    </source>
</evidence>
<evidence type="ECO:0000256" key="4">
    <source>
        <dbReference type="ARBA" id="ARBA00023134"/>
    </source>
</evidence>
<evidence type="ECO:0000256" key="5">
    <source>
        <dbReference type="SAM" id="Coils"/>
    </source>
</evidence>
<sequence>MPRSQGTSRKGKMKKHERAAGMGRALQKSQTKRHTPSASTGGMTMRKGVESVNVEERDLIGGAIHDRSSVLDVNNLDDFLIQAEMADREFVSEKEQVVVLDPTARAAGDAVMDHNDGIINENVGDNPSFAFQELSVPRRPAWDENTTADELDKLEKESFLGWRRAIAEKEEEVALRGLSSLGVTPFEKNIEIWRQLWRVMERCSCIVQIVDARNPLFYLSKDLREYTTKELGKPMILMINKSDYLSPVQRQAWHEYFSHPDHKWEHVFFSAHEGQQQIDDEAARLADEEAEEEEERRYREQAAVAESDKVVEQEIKEYSTSPSTNVGVETPLSRVELLDWLQTYANANDCATDPKYGRVPFGMVGFPNVGKSSVINVLMGNAKNAHGVVRVAVAAQPGKTKHFQTLLLPDRNDMLLCDCPGLVFPSFVSNTADLIAAGVYPIAQMRDWRPVINLLCHRIPREVLNAQYSINIPMPTADAMYEHNQQREGTDNIRVPPPTADEFLTAYCVARSMLAAGSGLPDYSRASRIIVMEYATGSLLFCHSPPNYDLRAFQKETLVLALQKTKKLREKFSDGINNKGDDSDDEDQGSVINERDIEDDDMLLEILGGSSMAAGDKALIEGCISGQSKRQKKWGKKGRKGRNRDPYGCHSTPDEELGGDNSGTVGVSVKGGKKFNRKNYTRPAGPGGYGVTRAFNEKAEKIV</sequence>
<feature type="domain" description="G" evidence="7">
    <location>
        <begin position="362"/>
        <end position="423"/>
    </location>
</feature>
<dbReference type="AlphaFoldDB" id="A0A1E7F5L5"/>
<evidence type="ECO:0000259" key="7">
    <source>
        <dbReference type="Pfam" id="PF01926"/>
    </source>
</evidence>
<protein>
    <submittedName>
        <fullName evidence="8">p-loop containing nucleoside triphosphate hydrolase protein</fullName>
    </submittedName>
</protein>
<dbReference type="InterPro" id="IPR027417">
    <property type="entry name" value="P-loop_NTPase"/>
</dbReference>
<feature type="region of interest" description="Disordered" evidence="6">
    <location>
        <begin position="1"/>
        <end position="44"/>
    </location>
</feature>
<dbReference type="InterPro" id="IPR006073">
    <property type="entry name" value="GTP-bd"/>
</dbReference>
<feature type="region of interest" description="Disordered" evidence="6">
    <location>
        <begin position="573"/>
        <end position="595"/>
    </location>
</feature>
<dbReference type="GO" id="GO:0005829">
    <property type="term" value="C:cytosol"/>
    <property type="evidence" value="ECO:0007669"/>
    <property type="project" value="TreeGrafter"/>
</dbReference>
<evidence type="ECO:0000313" key="9">
    <source>
        <dbReference type="Proteomes" id="UP000095751"/>
    </source>
</evidence>
<dbReference type="EMBL" id="KV784361">
    <property type="protein sequence ID" value="OEU13440.1"/>
    <property type="molecule type" value="Genomic_DNA"/>
</dbReference>
<feature type="coiled-coil region" evidence="5">
    <location>
        <begin position="271"/>
        <end position="308"/>
    </location>
</feature>
<dbReference type="GO" id="GO:0003924">
    <property type="term" value="F:GTPase activity"/>
    <property type="evidence" value="ECO:0007669"/>
    <property type="project" value="InterPro"/>
</dbReference>
<name>A0A1E7F5L5_9STRA</name>
<dbReference type="Pfam" id="PF01926">
    <property type="entry name" value="MMR_HSR1"/>
    <property type="match status" value="1"/>
</dbReference>
<dbReference type="KEGG" id="fcy:FRACYDRAFT_241775"/>
<dbReference type="PANTHER" id="PTHR45709">
    <property type="entry name" value="LARGE SUBUNIT GTPASE 1 HOMOLOG-RELATED"/>
    <property type="match status" value="1"/>
</dbReference>
<dbReference type="FunCoup" id="A0A1E7F5L5">
    <property type="interactions" value="300"/>
</dbReference>
<keyword evidence="2" id="KW-0547">Nucleotide-binding</keyword>
<feature type="compositionally biased region" description="Basic residues" evidence="6">
    <location>
        <begin position="671"/>
        <end position="680"/>
    </location>
</feature>
<keyword evidence="1" id="KW-0963">Cytoplasm</keyword>
<dbReference type="PANTHER" id="PTHR45709:SF2">
    <property type="entry name" value="LARGE SUBUNIT GTPASE 1 HOMOLOG"/>
    <property type="match status" value="1"/>
</dbReference>
<dbReference type="InterPro" id="IPR043358">
    <property type="entry name" value="GNL1-like"/>
</dbReference>
<gene>
    <name evidence="8" type="ORF">FRACYDRAFT_241775</name>
</gene>
<organism evidence="8 9">
    <name type="scientific">Fragilariopsis cylindrus CCMP1102</name>
    <dbReference type="NCBI Taxonomy" id="635003"/>
    <lineage>
        <taxon>Eukaryota</taxon>
        <taxon>Sar</taxon>
        <taxon>Stramenopiles</taxon>
        <taxon>Ochrophyta</taxon>
        <taxon>Bacillariophyta</taxon>
        <taxon>Bacillariophyceae</taxon>
        <taxon>Bacillariophycidae</taxon>
        <taxon>Bacillariales</taxon>
        <taxon>Bacillariaceae</taxon>
        <taxon>Fragilariopsis</taxon>
    </lineage>
</organism>